<dbReference type="InterPro" id="IPR023095">
    <property type="entry name" value="Ade_MeTrfase_dom_2"/>
</dbReference>
<reference evidence="8" key="2">
    <citation type="submission" date="2020-09" db="EMBL/GenBank/DDBJ databases">
        <authorList>
            <person name="Luo X."/>
        </authorList>
    </citation>
    <scope>NUCLEOTIDE SEQUENCE</scope>
    <source>
        <strain evidence="8">TRM S81-3</strain>
    </source>
</reference>
<feature type="region of interest" description="Disordered" evidence="7">
    <location>
        <begin position="18"/>
        <end position="42"/>
    </location>
</feature>
<evidence type="ECO:0000256" key="5">
    <source>
        <dbReference type="ARBA" id="ARBA00022691"/>
    </source>
</evidence>
<dbReference type="PANTHER" id="PTHR30481:SF2">
    <property type="entry name" value="SITE-SPECIFIC DNA-METHYLTRANSFERASE (ADENINE-SPECIFIC)"/>
    <property type="match status" value="1"/>
</dbReference>
<dbReference type="GO" id="GO:0032259">
    <property type="term" value="P:methylation"/>
    <property type="evidence" value="ECO:0007669"/>
    <property type="project" value="UniProtKB-KW"/>
</dbReference>
<dbReference type="EMBL" id="JACVQF010000211">
    <property type="protein sequence ID" value="MBD0422447.1"/>
    <property type="molecule type" value="Genomic_DNA"/>
</dbReference>
<dbReference type="InterPro" id="IPR029063">
    <property type="entry name" value="SAM-dependent_MTases_sf"/>
</dbReference>
<evidence type="ECO:0000256" key="6">
    <source>
        <dbReference type="ARBA" id="ARBA00047942"/>
    </source>
</evidence>
<keyword evidence="3 8" id="KW-0489">Methyltransferase</keyword>
<dbReference type="Gene3D" id="1.10.1020.10">
    <property type="entry name" value="Adenine-specific Methyltransferase, Domain 2"/>
    <property type="match status" value="1"/>
</dbReference>
<dbReference type="EC" id="2.1.1.72" evidence="2"/>
<proteinExistence type="inferred from homology"/>
<evidence type="ECO:0000256" key="4">
    <source>
        <dbReference type="ARBA" id="ARBA00022679"/>
    </source>
</evidence>
<dbReference type="PANTHER" id="PTHR30481">
    <property type="entry name" value="DNA ADENINE METHYLASE"/>
    <property type="match status" value="1"/>
</dbReference>
<comment type="catalytic activity">
    <reaction evidence="6">
        <text>a 2'-deoxyadenosine in DNA + S-adenosyl-L-methionine = an N(6)-methyl-2'-deoxyadenosine in DNA + S-adenosyl-L-homocysteine + H(+)</text>
        <dbReference type="Rhea" id="RHEA:15197"/>
        <dbReference type="Rhea" id="RHEA-COMP:12418"/>
        <dbReference type="Rhea" id="RHEA-COMP:12419"/>
        <dbReference type="ChEBI" id="CHEBI:15378"/>
        <dbReference type="ChEBI" id="CHEBI:57856"/>
        <dbReference type="ChEBI" id="CHEBI:59789"/>
        <dbReference type="ChEBI" id="CHEBI:90615"/>
        <dbReference type="ChEBI" id="CHEBI:90616"/>
        <dbReference type="EC" id="2.1.1.72"/>
    </reaction>
</comment>
<evidence type="ECO:0000313" key="8">
    <source>
        <dbReference type="EMBL" id="MBD0422447.1"/>
    </source>
</evidence>
<dbReference type="InterPro" id="IPR012327">
    <property type="entry name" value="MeTrfase_D12"/>
</dbReference>
<dbReference type="SUPFAM" id="SSF53335">
    <property type="entry name" value="S-adenosyl-L-methionine-dependent methyltransferases"/>
    <property type="match status" value="1"/>
</dbReference>
<reference evidence="8" key="1">
    <citation type="submission" date="2020-09" db="EMBL/GenBank/DDBJ databases">
        <title>Streptomyces grisecoloratus sp. nov., isolated from cotton soil.</title>
        <authorList>
            <person name="Xing L."/>
        </authorList>
    </citation>
    <scope>NUCLEOTIDE SEQUENCE</scope>
    <source>
        <strain evidence="8">TRM S81-3</strain>
    </source>
</reference>
<keyword evidence="4" id="KW-0808">Transferase</keyword>
<sequence>MVQNPAFIRHDVIMPDALPATSDLPSELSQSTVPPETGNEVNRETKRLVADLSAISHQLARGRYQSPLRYPGAKSSLAPVIARVITTATKSRAVPEVNLLVEPFAGGASASLRMIGEGVVERILLADADPLVAAFWQAAADDTERLVDRMYDEWKRFVRGGGAIAVERWDYWRNWAPGAGLKSSDLRLEVATKCLFLNRTTFSGILHGKAGPIGGRAQASKYPIGCRWNPEAIAERLQYVGHLYDTGRLVDVWCKDWRQTLDDIPERYPQLLPSRVVAYLDPPYVEKSSLLYRTSFDPRGGYGGDGLGSSRPWDDSLHLGLAEYLRTKAQFRWLLSYDNHPILTQSPWFYAPDRMSPSESDRESLGVRRWRITKRLVSTRYTAAGRVGKRSADELLITTLPPTTVPVDDQLRPLGKAEAS</sequence>
<keyword evidence="5" id="KW-0949">S-adenosyl-L-methionine</keyword>
<dbReference type="GO" id="GO:0009007">
    <property type="term" value="F:site-specific DNA-methyltransferase (adenine-specific) activity"/>
    <property type="evidence" value="ECO:0007669"/>
    <property type="project" value="UniProtKB-EC"/>
</dbReference>
<evidence type="ECO:0000256" key="7">
    <source>
        <dbReference type="SAM" id="MobiDB-lite"/>
    </source>
</evidence>
<dbReference type="GO" id="GO:0043565">
    <property type="term" value="F:sequence-specific DNA binding"/>
    <property type="evidence" value="ECO:0007669"/>
    <property type="project" value="TreeGrafter"/>
</dbReference>
<dbReference type="GO" id="GO:0006298">
    <property type="term" value="P:mismatch repair"/>
    <property type="evidence" value="ECO:0007669"/>
    <property type="project" value="TreeGrafter"/>
</dbReference>
<comment type="similarity">
    <text evidence="1">Belongs to the N(4)/N(6)-methyltransferase family.</text>
</comment>
<evidence type="ECO:0000256" key="3">
    <source>
        <dbReference type="ARBA" id="ARBA00022603"/>
    </source>
</evidence>
<evidence type="ECO:0000256" key="2">
    <source>
        <dbReference type="ARBA" id="ARBA00011900"/>
    </source>
</evidence>
<protein>
    <recommendedName>
        <fullName evidence="2">site-specific DNA-methyltransferase (adenine-specific)</fullName>
        <ecNumber evidence="2">2.1.1.72</ecNumber>
    </recommendedName>
</protein>
<dbReference type="GO" id="GO:0009307">
    <property type="term" value="P:DNA restriction-modification system"/>
    <property type="evidence" value="ECO:0007669"/>
    <property type="project" value="InterPro"/>
</dbReference>
<dbReference type="AlphaFoldDB" id="A0A926L4J6"/>
<evidence type="ECO:0000256" key="1">
    <source>
        <dbReference type="ARBA" id="ARBA00006594"/>
    </source>
</evidence>
<dbReference type="Proteomes" id="UP000621210">
    <property type="component" value="Unassembled WGS sequence"/>
</dbReference>
<evidence type="ECO:0000313" key="9">
    <source>
        <dbReference type="Proteomes" id="UP000621210"/>
    </source>
</evidence>
<keyword evidence="9" id="KW-1185">Reference proteome</keyword>
<dbReference type="RefSeq" id="WP_188183409.1">
    <property type="nucleotide sequence ID" value="NZ_JACVQF010000211.1"/>
</dbReference>
<organism evidence="8 9">
    <name type="scientific">Streptomyces griseicoloratus</name>
    <dbReference type="NCBI Taxonomy" id="2752516"/>
    <lineage>
        <taxon>Bacteria</taxon>
        <taxon>Bacillati</taxon>
        <taxon>Actinomycetota</taxon>
        <taxon>Actinomycetes</taxon>
        <taxon>Kitasatosporales</taxon>
        <taxon>Streptomycetaceae</taxon>
        <taxon>Streptomyces</taxon>
    </lineage>
</organism>
<feature type="compositionally biased region" description="Polar residues" evidence="7">
    <location>
        <begin position="23"/>
        <end position="34"/>
    </location>
</feature>
<gene>
    <name evidence="8" type="ORF">H0H10_25365</name>
</gene>
<comment type="caution">
    <text evidence="8">The sequence shown here is derived from an EMBL/GenBank/DDBJ whole genome shotgun (WGS) entry which is preliminary data.</text>
</comment>
<dbReference type="GO" id="GO:1904047">
    <property type="term" value="F:S-adenosyl-L-methionine binding"/>
    <property type="evidence" value="ECO:0007669"/>
    <property type="project" value="TreeGrafter"/>
</dbReference>
<dbReference type="Gene3D" id="3.40.50.150">
    <property type="entry name" value="Vaccinia Virus protein VP39"/>
    <property type="match status" value="1"/>
</dbReference>
<dbReference type="Pfam" id="PF02086">
    <property type="entry name" value="MethyltransfD12"/>
    <property type="match status" value="1"/>
</dbReference>
<name>A0A926L4J6_9ACTN</name>
<accession>A0A926L4J6</accession>